<dbReference type="Pfam" id="PF14500">
    <property type="entry name" value="MMS19_N"/>
    <property type="match status" value="1"/>
</dbReference>
<dbReference type="Pfam" id="PF12460">
    <property type="entry name" value="MMS19_C"/>
    <property type="match status" value="1"/>
</dbReference>
<evidence type="ECO:0000259" key="7">
    <source>
        <dbReference type="Pfam" id="PF14500"/>
    </source>
</evidence>
<sequence length="836" mass="94287">MSIKTLLLYGETEDFSESELHIKAVKEIISGDLTILELVGSLGSHLTSTDEEKRRQGVLLLVNIIKNLPANHLNENEVYVLSQFFCDRLKDRLTIIPAALMGLESISLMENVNDNVPSDVMTALSMNITAQTLMQSSRLTYYTILKNLIFNKSEVLLRNSSDFVYGVISAIDSESDPRCLIYLFQFLPRFLSQFPLGHLTEEAFSVLECYFPIDFNPRDKTGVTREDLAKGLQDCLLSTPVFAPFIIPVILEKLASQLKVAHLDSLNLLIKGMEIWSVQDIKPHITDIWRSLNKLILPPSENEVAELAVQTLVAIITKFIESNSANRELDQLLDDISASTHSFLSDPSLSLFLPATKLLAAVSQVCDRSCEFVIKMVLGQLLVLLEQSSGRDITLSALCPILNASVKFNCWKNAEERQNIYDIILEAVNSDLTSSDRELCIKADKKVLIIFGTECEVPYRLLTFALNSNTEEETIVNISKIIQDILRTLNSSTIFFFSQQKVLLNNCLSQFLPPDSKDFPTLKNSQLFLLEGLVCPLRQDVSINMCESLVTSLIDSSVNNESYRARESASIILASIINKYQSDNSYDMPVNAVLNTVENGKQKEIILLLSWTAKSLIMRNHSQANCFLDKIICSLKINDIQMEAAESFKLILAEHESLSLINYCTIKLLYKQRIFHKLNDLISLLEKAEGEHKVAILLAVAYILQNVPMSLVNSKLSEMIPIMVQCFDCTSSVVITVILEILASLLESGEQMFEQYIDTFIPRCLRCVQSSSMVVRMQALNCIYYYGKFKEVSILPHRDKVLSGLEKSLDDKKRMVRQKAVRARNRWYLVGGLPDR</sequence>
<keyword evidence="5" id="KW-0234">DNA repair</keyword>
<accession>T1HTH2</accession>
<dbReference type="GO" id="GO:0016226">
    <property type="term" value="P:iron-sulfur cluster assembly"/>
    <property type="evidence" value="ECO:0007669"/>
    <property type="project" value="UniProtKB-UniRule"/>
</dbReference>
<feature type="domain" description="MMS19 N-terminal" evidence="7">
    <location>
        <begin position="39"/>
        <end position="297"/>
    </location>
</feature>
<comment type="subunit">
    <text evidence="5">Component of the CIA complex.</text>
</comment>
<organism evidence="8 9">
    <name type="scientific">Rhodnius prolixus</name>
    <name type="common">Triatomid bug</name>
    <dbReference type="NCBI Taxonomy" id="13249"/>
    <lineage>
        <taxon>Eukaryota</taxon>
        <taxon>Metazoa</taxon>
        <taxon>Ecdysozoa</taxon>
        <taxon>Arthropoda</taxon>
        <taxon>Hexapoda</taxon>
        <taxon>Insecta</taxon>
        <taxon>Pterygota</taxon>
        <taxon>Neoptera</taxon>
        <taxon>Paraneoptera</taxon>
        <taxon>Hemiptera</taxon>
        <taxon>Heteroptera</taxon>
        <taxon>Panheteroptera</taxon>
        <taxon>Cimicomorpha</taxon>
        <taxon>Reduviidae</taxon>
        <taxon>Triatominae</taxon>
        <taxon>Rhodnius</taxon>
    </lineage>
</organism>
<dbReference type="eggNOG" id="KOG1967">
    <property type="taxonomic scope" value="Eukaryota"/>
</dbReference>
<dbReference type="EnsemblMetazoa" id="RPRC007342-RA">
    <property type="protein sequence ID" value="RPRC007342-PA"/>
    <property type="gene ID" value="RPRC007342"/>
</dbReference>
<evidence type="ECO:0000256" key="3">
    <source>
        <dbReference type="ARBA" id="ARBA00022737"/>
    </source>
</evidence>
<protein>
    <recommendedName>
        <fullName evidence="5">MMS19 nucleotide excision repair protein</fullName>
    </recommendedName>
</protein>
<comment type="function">
    <text evidence="5">Key component of the cytosolic iron-sulfur protein assembly (CIA) complex, a multiprotein complex that mediates the incorporation of iron-sulfur cluster into apoproteins specifically involved in DNA metabolism and genomic integrity. In the CIA complex, MMS19 acts as an adapter between early-acting CIA components and a subset of cellular target iron-sulfur proteins.</text>
</comment>
<dbReference type="FunCoup" id="T1HTH2">
    <property type="interactions" value="1805"/>
</dbReference>
<comment type="similarity">
    <text evidence="2 5">Belongs to the MET18/MMS19 family.</text>
</comment>
<dbReference type="OMA" id="FSFMPEF"/>
<dbReference type="Gene3D" id="1.25.10.10">
    <property type="entry name" value="Leucine-rich Repeat Variant"/>
    <property type="match status" value="2"/>
</dbReference>
<dbReference type="VEuPathDB" id="VectorBase:RPRC007342"/>
<evidence type="ECO:0000313" key="8">
    <source>
        <dbReference type="EnsemblMetazoa" id="RPRC007342-PA"/>
    </source>
</evidence>
<feature type="domain" description="MMS19 C-terminal" evidence="6">
    <location>
        <begin position="471"/>
        <end position="783"/>
    </location>
</feature>
<keyword evidence="5" id="KW-0963">Cytoplasm</keyword>
<keyword evidence="3" id="KW-0677">Repeat</keyword>
<evidence type="ECO:0000256" key="5">
    <source>
        <dbReference type="RuleBase" id="RU367072"/>
    </source>
</evidence>
<keyword evidence="9" id="KW-1185">Reference proteome</keyword>
<dbReference type="InterPro" id="IPR024687">
    <property type="entry name" value="MMS19_C"/>
</dbReference>
<dbReference type="GO" id="GO:0051604">
    <property type="term" value="P:protein maturation"/>
    <property type="evidence" value="ECO:0007669"/>
    <property type="project" value="UniProtKB-UniRule"/>
</dbReference>
<reference evidence="8" key="1">
    <citation type="submission" date="2015-05" db="UniProtKB">
        <authorList>
            <consortium name="EnsemblMetazoa"/>
        </authorList>
    </citation>
    <scope>IDENTIFICATION</scope>
</reference>
<dbReference type="InterPro" id="IPR011989">
    <property type="entry name" value="ARM-like"/>
</dbReference>
<keyword evidence="5" id="KW-0227">DNA damage</keyword>
<dbReference type="AlphaFoldDB" id="T1HTH2"/>
<dbReference type="InParanoid" id="T1HTH2"/>
<keyword evidence="5" id="KW-0206">Cytoskeleton</keyword>
<evidence type="ECO:0000259" key="6">
    <source>
        <dbReference type="Pfam" id="PF12460"/>
    </source>
</evidence>
<keyword evidence="4 5" id="KW-0539">Nucleus</keyword>
<evidence type="ECO:0000256" key="4">
    <source>
        <dbReference type="ARBA" id="ARBA00023242"/>
    </source>
</evidence>
<evidence type="ECO:0000256" key="2">
    <source>
        <dbReference type="ARBA" id="ARBA00009340"/>
    </source>
</evidence>
<evidence type="ECO:0000313" key="9">
    <source>
        <dbReference type="Proteomes" id="UP000015103"/>
    </source>
</evidence>
<dbReference type="GO" id="GO:0006281">
    <property type="term" value="P:DNA repair"/>
    <property type="evidence" value="ECO:0007669"/>
    <property type="project" value="UniProtKB-UniRule"/>
</dbReference>
<comment type="subcellular location">
    <subcellularLocation>
        <location evidence="5">Cytoplasm</location>
        <location evidence="5">Cytoskeleton</location>
        <location evidence="5">Spindle</location>
    </subcellularLocation>
    <subcellularLocation>
        <location evidence="1 5">Nucleus</location>
    </subcellularLocation>
</comment>
<dbReference type="PANTHER" id="PTHR12891">
    <property type="entry name" value="DNA REPAIR/TRANSCRIPTION PROTEIN MET18/MMS19"/>
    <property type="match status" value="1"/>
</dbReference>
<evidence type="ECO:0000256" key="1">
    <source>
        <dbReference type="ARBA" id="ARBA00004123"/>
    </source>
</evidence>
<dbReference type="GO" id="GO:0097361">
    <property type="term" value="C:cytosolic [4Fe-4S] assembly targeting complex"/>
    <property type="evidence" value="ECO:0007669"/>
    <property type="project" value="UniProtKB-UniRule"/>
</dbReference>
<dbReference type="GO" id="GO:0005819">
    <property type="term" value="C:spindle"/>
    <property type="evidence" value="ECO:0007669"/>
    <property type="project" value="UniProtKB-SubCell"/>
</dbReference>
<dbReference type="InterPro" id="IPR039920">
    <property type="entry name" value="MMS19"/>
</dbReference>
<dbReference type="GO" id="GO:0005634">
    <property type="term" value="C:nucleus"/>
    <property type="evidence" value="ECO:0007669"/>
    <property type="project" value="UniProtKB-SubCell"/>
</dbReference>
<dbReference type="HOGENOM" id="CLU_005943_2_0_1"/>
<dbReference type="EMBL" id="ACPB03013951">
    <property type="status" value="NOT_ANNOTATED_CDS"/>
    <property type="molecule type" value="Genomic_DNA"/>
</dbReference>
<name>T1HTH2_RHOPR</name>
<dbReference type="STRING" id="13249.T1HTH2"/>
<dbReference type="PANTHER" id="PTHR12891:SF0">
    <property type="entry name" value="MMS19 NUCLEOTIDE EXCISION REPAIR PROTEIN HOMOLOG"/>
    <property type="match status" value="1"/>
</dbReference>
<dbReference type="SUPFAM" id="SSF48371">
    <property type="entry name" value="ARM repeat"/>
    <property type="match status" value="1"/>
</dbReference>
<dbReference type="InterPro" id="IPR016024">
    <property type="entry name" value="ARM-type_fold"/>
</dbReference>
<dbReference type="InterPro" id="IPR029240">
    <property type="entry name" value="MMS19_N"/>
</dbReference>
<proteinExistence type="inferred from homology"/>
<dbReference type="Proteomes" id="UP000015103">
    <property type="component" value="Unassembled WGS sequence"/>
</dbReference>